<gene>
    <name evidence="2" type="ORF">K489DRAFT_95220</name>
</gene>
<evidence type="ECO:0000313" key="2">
    <source>
        <dbReference type="RefSeq" id="XP_033455518.1"/>
    </source>
</evidence>
<name>A0A6J3LV24_9PEZI</name>
<keyword evidence="1" id="KW-1185">Reference proteome</keyword>
<sequence length="112" mass="12108">MLGICSHEQGGARGGGSYPVSFYYGYADRTTGAPTSCNILYASTCKVQSSQELSITAEHSTLTYLAASGGNLTLCQTLPRKFACYNYSLVTTWLFGRPVNLFVNDYIHAETG</sequence>
<dbReference type="GeneID" id="54366866"/>
<reference evidence="2" key="2">
    <citation type="submission" date="2020-04" db="EMBL/GenBank/DDBJ databases">
        <authorList>
            <consortium name="NCBI Genome Project"/>
        </authorList>
    </citation>
    <scope>NUCLEOTIDE SEQUENCE</scope>
    <source>
        <strain evidence="2">CBS 342.82</strain>
    </source>
</reference>
<dbReference type="AlphaFoldDB" id="A0A6J3LV24"/>
<reference evidence="2" key="1">
    <citation type="submission" date="2020-01" db="EMBL/GenBank/DDBJ databases">
        <authorList>
            <consortium name="DOE Joint Genome Institute"/>
            <person name="Haridas S."/>
            <person name="Albert R."/>
            <person name="Binder M."/>
            <person name="Bloem J."/>
            <person name="Labutti K."/>
            <person name="Salamov A."/>
            <person name="Andreopoulos B."/>
            <person name="Baker S.E."/>
            <person name="Barry K."/>
            <person name="Bills G."/>
            <person name="Bluhm B.H."/>
            <person name="Cannon C."/>
            <person name="Castanera R."/>
            <person name="Culley D.E."/>
            <person name="Daum C."/>
            <person name="Ezra D."/>
            <person name="Gonzalez J.B."/>
            <person name="Henrissat B."/>
            <person name="Kuo A."/>
            <person name="Liang C."/>
            <person name="Lipzen A."/>
            <person name="Lutzoni F."/>
            <person name="Magnuson J."/>
            <person name="Mondo S."/>
            <person name="Nolan M."/>
            <person name="Ohm R."/>
            <person name="Pangilinan J."/>
            <person name="Park H.-J."/>
            <person name="Ramirez L."/>
            <person name="Alfaro M."/>
            <person name="Sun H."/>
            <person name="Tritt A."/>
            <person name="Yoshinaga Y."/>
            <person name="Zwiers L.-H."/>
            <person name="Turgeon B.G."/>
            <person name="Goodwin S.B."/>
            <person name="Spatafora J.W."/>
            <person name="Crous P.W."/>
            <person name="Grigoriev I.V."/>
        </authorList>
    </citation>
    <scope>NUCLEOTIDE SEQUENCE</scope>
    <source>
        <strain evidence="2">CBS 342.82</strain>
    </source>
</reference>
<dbReference type="Proteomes" id="UP000504637">
    <property type="component" value="Unplaced"/>
</dbReference>
<accession>A0A6J3LV24</accession>
<evidence type="ECO:0000313" key="1">
    <source>
        <dbReference type="Proteomes" id="UP000504637"/>
    </source>
</evidence>
<proteinExistence type="predicted"/>
<protein>
    <submittedName>
        <fullName evidence="2">Uncharacterized protein</fullName>
    </submittedName>
</protein>
<reference evidence="2" key="3">
    <citation type="submission" date="2025-08" db="UniProtKB">
        <authorList>
            <consortium name="RefSeq"/>
        </authorList>
    </citation>
    <scope>IDENTIFICATION</scope>
    <source>
        <strain evidence="2">CBS 342.82</strain>
    </source>
</reference>
<organism evidence="2">
    <name type="scientific">Dissoconium aciculare CBS 342.82</name>
    <dbReference type="NCBI Taxonomy" id="1314786"/>
    <lineage>
        <taxon>Eukaryota</taxon>
        <taxon>Fungi</taxon>
        <taxon>Dikarya</taxon>
        <taxon>Ascomycota</taxon>
        <taxon>Pezizomycotina</taxon>
        <taxon>Dothideomycetes</taxon>
        <taxon>Dothideomycetidae</taxon>
        <taxon>Mycosphaerellales</taxon>
        <taxon>Dissoconiaceae</taxon>
        <taxon>Dissoconium</taxon>
    </lineage>
</organism>
<dbReference type="RefSeq" id="XP_033455518.1">
    <property type="nucleotide sequence ID" value="XM_033609065.1"/>
</dbReference>